<name>A0AAV7T1L5_PLEWA</name>
<protein>
    <submittedName>
        <fullName evidence="2">Uncharacterized protein</fullName>
    </submittedName>
</protein>
<organism evidence="2 3">
    <name type="scientific">Pleurodeles waltl</name>
    <name type="common">Iberian ribbed newt</name>
    <dbReference type="NCBI Taxonomy" id="8319"/>
    <lineage>
        <taxon>Eukaryota</taxon>
        <taxon>Metazoa</taxon>
        <taxon>Chordata</taxon>
        <taxon>Craniata</taxon>
        <taxon>Vertebrata</taxon>
        <taxon>Euteleostomi</taxon>
        <taxon>Amphibia</taxon>
        <taxon>Batrachia</taxon>
        <taxon>Caudata</taxon>
        <taxon>Salamandroidea</taxon>
        <taxon>Salamandridae</taxon>
        <taxon>Pleurodelinae</taxon>
        <taxon>Pleurodeles</taxon>
    </lineage>
</organism>
<evidence type="ECO:0000313" key="3">
    <source>
        <dbReference type="Proteomes" id="UP001066276"/>
    </source>
</evidence>
<feature type="region of interest" description="Disordered" evidence="1">
    <location>
        <begin position="97"/>
        <end position="133"/>
    </location>
</feature>
<dbReference type="Proteomes" id="UP001066276">
    <property type="component" value="Chromosome 4_1"/>
</dbReference>
<sequence length="201" mass="22249">MGGSREPRVGEDLLSCSADTAEVVEMSERTCGRDLQGTQVIHALSMSNRFSPLAEPKQELREQGEEENSRASWNGPPHVQDSLEFTEEDMVEIGGTVYQEHNPSPLEGLVATTPSKTKEEPSQGGMENPMNPISYSMSEILKSLAVEIEEGFERSSSNQHEIRELCVSLREKIDDLAALTAALEEEVGSLRMELKKNKKDI</sequence>
<keyword evidence="3" id="KW-1185">Reference proteome</keyword>
<feature type="compositionally biased region" description="Basic and acidic residues" evidence="1">
    <location>
        <begin position="56"/>
        <end position="69"/>
    </location>
</feature>
<dbReference type="EMBL" id="JANPWB010000007">
    <property type="protein sequence ID" value="KAJ1170389.1"/>
    <property type="molecule type" value="Genomic_DNA"/>
</dbReference>
<accession>A0AAV7T1L5</accession>
<dbReference type="AlphaFoldDB" id="A0AAV7T1L5"/>
<reference evidence="2" key="1">
    <citation type="journal article" date="2022" name="bioRxiv">
        <title>Sequencing and chromosome-scale assembly of the giantPleurodeles waltlgenome.</title>
        <authorList>
            <person name="Brown T."/>
            <person name="Elewa A."/>
            <person name="Iarovenko S."/>
            <person name="Subramanian E."/>
            <person name="Araus A.J."/>
            <person name="Petzold A."/>
            <person name="Susuki M."/>
            <person name="Suzuki K.-i.T."/>
            <person name="Hayashi T."/>
            <person name="Toyoda A."/>
            <person name="Oliveira C."/>
            <person name="Osipova E."/>
            <person name="Leigh N.D."/>
            <person name="Simon A."/>
            <person name="Yun M.H."/>
        </authorList>
    </citation>
    <scope>NUCLEOTIDE SEQUENCE</scope>
    <source>
        <strain evidence="2">20211129_DDA</strain>
        <tissue evidence="2">Liver</tissue>
    </source>
</reference>
<feature type="region of interest" description="Disordered" evidence="1">
    <location>
        <begin position="47"/>
        <end position="80"/>
    </location>
</feature>
<evidence type="ECO:0000313" key="2">
    <source>
        <dbReference type="EMBL" id="KAJ1170389.1"/>
    </source>
</evidence>
<evidence type="ECO:0000256" key="1">
    <source>
        <dbReference type="SAM" id="MobiDB-lite"/>
    </source>
</evidence>
<proteinExistence type="predicted"/>
<comment type="caution">
    <text evidence="2">The sequence shown here is derived from an EMBL/GenBank/DDBJ whole genome shotgun (WGS) entry which is preliminary data.</text>
</comment>
<gene>
    <name evidence="2" type="ORF">NDU88_002266</name>
</gene>